<dbReference type="PIRSF" id="PIRSF015601">
    <property type="entry name" value="MTase_slr0722"/>
    <property type="match status" value="1"/>
</dbReference>
<dbReference type="AlphaFoldDB" id="A0AAV3TZB2"/>
<dbReference type="EMBL" id="BAABLX010000007">
    <property type="protein sequence ID" value="GAA4936251.1"/>
    <property type="molecule type" value="Genomic_DNA"/>
</dbReference>
<dbReference type="GO" id="GO:0070042">
    <property type="term" value="F:rRNA (uridine-N3-)-methyltransferase activity"/>
    <property type="evidence" value="ECO:0007669"/>
    <property type="project" value="TreeGrafter"/>
</dbReference>
<evidence type="ECO:0000256" key="9">
    <source>
        <dbReference type="ARBA" id="ARBA00047944"/>
    </source>
</evidence>
<comment type="subcellular location">
    <subcellularLocation>
        <location evidence="1 10">Cytoplasm</location>
    </subcellularLocation>
</comment>
<evidence type="ECO:0000256" key="3">
    <source>
        <dbReference type="ARBA" id="ARBA00022490"/>
    </source>
</evidence>
<accession>A0AAV3TZB2</accession>
<dbReference type="InterPro" id="IPR006700">
    <property type="entry name" value="RsmE"/>
</dbReference>
<dbReference type="NCBIfam" id="NF008700">
    <property type="entry name" value="PRK11713.5-4"/>
    <property type="match status" value="1"/>
</dbReference>
<dbReference type="Gene3D" id="3.40.1280.10">
    <property type="match status" value="1"/>
</dbReference>
<comment type="function">
    <text evidence="8 10">Specifically methylates the N3 position of the uracil ring of uridine 1498 (m3U1498) in 16S rRNA. Acts on the fully assembled 30S ribosomal subunit.</text>
</comment>
<dbReference type="EC" id="2.1.1.193" evidence="10"/>
<comment type="caution">
    <text evidence="12">The sequence shown here is derived from an EMBL/GenBank/DDBJ whole genome shotgun (WGS) entry which is preliminary data.</text>
</comment>
<keyword evidence="5 10" id="KW-0489">Methyltransferase</keyword>
<proteinExistence type="inferred from homology"/>
<evidence type="ECO:0000256" key="4">
    <source>
        <dbReference type="ARBA" id="ARBA00022552"/>
    </source>
</evidence>
<evidence type="ECO:0000256" key="7">
    <source>
        <dbReference type="ARBA" id="ARBA00022691"/>
    </source>
</evidence>
<dbReference type="InterPro" id="IPR029026">
    <property type="entry name" value="tRNA_m1G_MTases_N"/>
</dbReference>
<dbReference type="InterPro" id="IPR029028">
    <property type="entry name" value="Alpha/beta_knot_MTases"/>
</dbReference>
<dbReference type="PANTHER" id="PTHR30027">
    <property type="entry name" value="RIBOSOMAL RNA SMALL SUBUNIT METHYLTRANSFERASE E"/>
    <property type="match status" value="1"/>
</dbReference>
<keyword evidence="6 10" id="KW-0808">Transferase</keyword>
<keyword evidence="7 10" id="KW-0949">S-adenosyl-L-methionine</keyword>
<evidence type="ECO:0000313" key="13">
    <source>
        <dbReference type="Proteomes" id="UP001409585"/>
    </source>
</evidence>
<protein>
    <recommendedName>
        <fullName evidence="10">Ribosomal RNA small subunit methyltransferase E</fullName>
        <ecNumber evidence="10">2.1.1.193</ecNumber>
    </recommendedName>
</protein>
<dbReference type="Pfam" id="PF04452">
    <property type="entry name" value="Methyltrans_RNA"/>
    <property type="match status" value="1"/>
</dbReference>
<evidence type="ECO:0000256" key="10">
    <source>
        <dbReference type="PIRNR" id="PIRNR015601"/>
    </source>
</evidence>
<keyword evidence="3 10" id="KW-0963">Cytoplasm</keyword>
<keyword evidence="4 10" id="KW-0698">rRNA processing</keyword>
<dbReference type="SUPFAM" id="SSF75217">
    <property type="entry name" value="alpha/beta knot"/>
    <property type="match status" value="1"/>
</dbReference>
<name>A0AAV3TZB2_9ALTE</name>
<sequence length="237" mass="25803">MNLLLLTSADLLSPTTAQVCDYRAEHLRKIHRSSVGDQLRVGVVNGSMGTATITSITDSAVTLDFDCSCSPPAPMPLTLVLALPRPQMLKRSLQTLATMGVKDVHLIGSARVEKSFWSSPMLNGEEINRQLILGLEQGIDTVLPSIEFHKRFKPFVEDILPTLCQGKNAWVAHPGNSTPCPRASVGPQLLVIGPEGGFLDYEVEKLTAAGCQQIQLGPRILRVETALPVLLSRFYPH</sequence>
<dbReference type="InterPro" id="IPR046886">
    <property type="entry name" value="RsmE_MTase_dom"/>
</dbReference>
<reference evidence="13" key="1">
    <citation type="journal article" date="2019" name="Int. J. Syst. Evol. Microbiol.">
        <title>The Global Catalogue of Microorganisms (GCM) 10K type strain sequencing project: providing services to taxonomists for standard genome sequencing and annotation.</title>
        <authorList>
            <consortium name="The Broad Institute Genomics Platform"/>
            <consortium name="The Broad Institute Genome Sequencing Center for Infectious Disease"/>
            <person name="Wu L."/>
            <person name="Ma J."/>
        </authorList>
    </citation>
    <scope>NUCLEOTIDE SEQUENCE [LARGE SCALE GENOMIC DNA]</scope>
    <source>
        <strain evidence="13">JCM 19134</strain>
    </source>
</reference>
<dbReference type="NCBIfam" id="TIGR00046">
    <property type="entry name" value="RsmE family RNA methyltransferase"/>
    <property type="match status" value="1"/>
</dbReference>
<organism evidence="12 13">
    <name type="scientific">Halioxenophilus aromaticivorans</name>
    <dbReference type="NCBI Taxonomy" id="1306992"/>
    <lineage>
        <taxon>Bacteria</taxon>
        <taxon>Pseudomonadati</taxon>
        <taxon>Pseudomonadota</taxon>
        <taxon>Gammaproteobacteria</taxon>
        <taxon>Alteromonadales</taxon>
        <taxon>Alteromonadaceae</taxon>
        <taxon>Halioxenophilus</taxon>
    </lineage>
</organism>
<evidence type="ECO:0000256" key="1">
    <source>
        <dbReference type="ARBA" id="ARBA00004496"/>
    </source>
</evidence>
<dbReference type="CDD" id="cd18084">
    <property type="entry name" value="RsmE-like"/>
    <property type="match status" value="1"/>
</dbReference>
<evidence type="ECO:0000256" key="5">
    <source>
        <dbReference type="ARBA" id="ARBA00022603"/>
    </source>
</evidence>
<comment type="catalytic activity">
    <reaction evidence="9 10">
        <text>uridine(1498) in 16S rRNA + S-adenosyl-L-methionine = N(3)-methyluridine(1498) in 16S rRNA + S-adenosyl-L-homocysteine + H(+)</text>
        <dbReference type="Rhea" id="RHEA:42920"/>
        <dbReference type="Rhea" id="RHEA-COMP:10283"/>
        <dbReference type="Rhea" id="RHEA-COMP:10284"/>
        <dbReference type="ChEBI" id="CHEBI:15378"/>
        <dbReference type="ChEBI" id="CHEBI:57856"/>
        <dbReference type="ChEBI" id="CHEBI:59789"/>
        <dbReference type="ChEBI" id="CHEBI:65315"/>
        <dbReference type="ChEBI" id="CHEBI:74502"/>
        <dbReference type="EC" id="2.1.1.193"/>
    </reaction>
</comment>
<dbReference type="RefSeq" id="WP_345418718.1">
    <property type="nucleotide sequence ID" value="NZ_AP031496.1"/>
</dbReference>
<dbReference type="GO" id="GO:0070475">
    <property type="term" value="P:rRNA base methylation"/>
    <property type="evidence" value="ECO:0007669"/>
    <property type="project" value="TreeGrafter"/>
</dbReference>
<dbReference type="Proteomes" id="UP001409585">
    <property type="component" value="Unassembled WGS sequence"/>
</dbReference>
<evidence type="ECO:0000256" key="6">
    <source>
        <dbReference type="ARBA" id="ARBA00022679"/>
    </source>
</evidence>
<evidence type="ECO:0000256" key="2">
    <source>
        <dbReference type="ARBA" id="ARBA00005528"/>
    </source>
</evidence>
<dbReference type="GO" id="GO:0005737">
    <property type="term" value="C:cytoplasm"/>
    <property type="evidence" value="ECO:0007669"/>
    <property type="project" value="UniProtKB-SubCell"/>
</dbReference>
<dbReference type="PANTHER" id="PTHR30027:SF3">
    <property type="entry name" value="16S RRNA (URACIL(1498)-N(3))-METHYLTRANSFERASE"/>
    <property type="match status" value="1"/>
</dbReference>
<feature type="domain" description="Ribosomal RNA small subunit methyltransferase E methyltransferase" evidence="11">
    <location>
        <begin position="72"/>
        <end position="233"/>
    </location>
</feature>
<keyword evidence="13" id="KW-1185">Reference proteome</keyword>
<evidence type="ECO:0000313" key="12">
    <source>
        <dbReference type="EMBL" id="GAA4936251.1"/>
    </source>
</evidence>
<comment type="similarity">
    <text evidence="2 10">Belongs to the RNA methyltransferase RsmE family.</text>
</comment>
<evidence type="ECO:0000256" key="8">
    <source>
        <dbReference type="ARBA" id="ARBA00025699"/>
    </source>
</evidence>
<evidence type="ECO:0000259" key="11">
    <source>
        <dbReference type="Pfam" id="PF04452"/>
    </source>
</evidence>
<gene>
    <name evidence="12" type="ORF">GCM10025791_12450</name>
</gene>